<feature type="transmembrane region" description="Helical" evidence="1">
    <location>
        <begin position="126"/>
        <end position="147"/>
    </location>
</feature>
<sequence>MWFHQDDLTWMRLAQHSWGEQLLIPVNEHINYLFRLMFKLEYELFGWNYGEYFAVSLMLHLITMVLVGKITTIVTNNRTWGRWAAIIFAVNTNWNETVFWISGQTIQISAVLGLFTIWLILRQAKWPMILLAMVAASVTSALVVWLPLVTWAVWYRQRALSRVSVLVLVGIGLIYGKQGNLSVGESINWVTVAITGGLMVINTLIGRLWWPWEVGEMGRIGVTTGAIIGWGIVWGKKWAQWVKKNRQIIYLLVSLAAYYGIVAVGRAQYGIGIMRAERYAYLGLALFLPIAMWTLSQMKVKLQWVGWGAIIILMIQTAGLTDRMGRYVERPRQLKDLSQKIEQLDKTKCYRDDYFPNFVFGNETTKYSEYQSLWQGWKVGGTECSTMPK</sequence>
<name>A0A1F5F691_9BACT</name>
<feature type="transmembrane region" description="Helical" evidence="1">
    <location>
        <begin position="159"/>
        <end position="175"/>
    </location>
</feature>
<dbReference type="EMBL" id="MFAK01000024">
    <property type="protein sequence ID" value="OGD74834.1"/>
    <property type="molecule type" value="Genomic_DNA"/>
</dbReference>
<dbReference type="Proteomes" id="UP000176191">
    <property type="component" value="Unassembled WGS sequence"/>
</dbReference>
<organism evidence="2 3">
    <name type="scientific">Candidatus Collierbacteria bacterium RIFOXYA2_FULL_46_10</name>
    <dbReference type="NCBI Taxonomy" id="1817726"/>
    <lineage>
        <taxon>Bacteria</taxon>
        <taxon>Candidatus Collieribacteriota</taxon>
    </lineage>
</organism>
<reference evidence="2 3" key="1">
    <citation type="journal article" date="2016" name="Nat. Commun.">
        <title>Thousands of microbial genomes shed light on interconnected biogeochemical processes in an aquifer system.</title>
        <authorList>
            <person name="Anantharaman K."/>
            <person name="Brown C.T."/>
            <person name="Hug L.A."/>
            <person name="Sharon I."/>
            <person name="Castelle C.J."/>
            <person name="Probst A.J."/>
            <person name="Thomas B.C."/>
            <person name="Singh A."/>
            <person name="Wilkins M.J."/>
            <person name="Karaoz U."/>
            <person name="Brodie E.L."/>
            <person name="Williams K.H."/>
            <person name="Hubbard S.S."/>
            <person name="Banfield J.F."/>
        </authorList>
    </citation>
    <scope>NUCLEOTIDE SEQUENCE [LARGE SCALE GENOMIC DNA]</scope>
</reference>
<evidence type="ECO:0000313" key="3">
    <source>
        <dbReference type="Proteomes" id="UP000176191"/>
    </source>
</evidence>
<evidence type="ECO:0008006" key="4">
    <source>
        <dbReference type="Google" id="ProtNLM"/>
    </source>
</evidence>
<feature type="transmembrane region" description="Helical" evidence="1">
    <location>
        <begin position="302"/>
        <end position="320"/>
    </location>
</feature>
<protein>
    <recommendedName>
        <fullName evidence="4">Glycosyltransferase RgtA/B/C/D-like domain-containing protein</fullName>
    </recommendedName>
</protein>
<gene>
    <name evidence="2" type="ORF">A2228_00115</name>
</gene>
<evidence type="ECO:0000256" key="1">
    <source>
        <dbReference type="SAM" id="Phobius"/>
    </source>
</evidence>
<feature type="transmembrane region" description="Helical" evidence="1">
    <location>
        <begin position="217"/>
        <end position="235"/>
    </location>
</feature>
<accession>A0A1F5F691</accession>
<keyword evidence="1" id="KW-0472">Membrane</keyword>
<feature type="transmembrane region" description="Helical" evidence="1">
    <location>
        <begin position="247"/>
        <end position="267"/>
    </location>
</feature>
<proteinExistence type="predicted"/>
<keyword evidence="1" id="KW-0812">Transmembrane</keyword>
<feature type="transmembrane region" description="Helical" evidence="1">
    <location>
        <begin position="279"/>
        <end position="296"/>
    </location>
</feature>
<comment type="caution">
    <text evidence="2">The sequence shown here is derived from an EMBL/GenBank/DDBJ whole genome shotgun (WGS) entry which is preliminary data.</text>
</comment>
<feature type="transmembrane region" description="Helical" evidence="1">
    <location>
        <begin position="187"/>
        <end position="205"/>
    </location>
</feature>
<keyword evidence="1" id="KW-1133">Transmembrane helix</keyword>
<evidence type="ECO:0000313" key="2">
    <source>
        <dbReference type="EMBL" id="OGD74834.1"/>
    </source>
</evidence>
<feature type="transmembrane region" description="Helical" evidence="1">
    <location>
        <begin position="52"/>
        <end position="76"/>
    </location>
</feature>
<dbReference type="AlphaFoldDB" id="A0A1F5F691"/>
<feature type="transmembrane region" description="Helical" evidence="1">
    <location>
        <begin position="97"/>
        <end position="120"/>
    </location>
</feature>